<feature type="transmembrane region" description="Helical" evidence="1">
    <location>
        <begin position="14"/>
        <end position="35"/>
    </location>
</feature>
<dbReference type="Proteomes" id="UP000016660">
    <property type="component" value="Unassembled WGS sequence"/>
</dbReference>
<dbReference type="EMBL" id="AWUY01000252">
    <property type="protein sequence ID" value="ERJ72343.1"/>
    <property type="molecule type" value="Genomic_DNA"/>
</dbReference>
<dbReference type="Pfam" id="PF00801">
    <property type="entry name" value="PKD"/>
    <property type="match status" value="1"/>
</dbReference>
<comment type="caution">
    <text evidence="3">The sequence shown here is derived from an EMBL/GenBank/DDBJ whole genome shotgun (WGS) entry which is preliminary data.</text>
</comment>
<evidence type="ECO:0000313" key="4">
    <source>
        <dbReference type="Proteomes" id="UP000016660"/>
    </source>
</evidence>
<accession>A0ABN0NPD7</accession>
<sequence length="323" mass="36624">MQSKFIVMTERQKILSVFLGILVLGGIILIIGLPFRTVKGDLDFNIHDSNNNFHYEIGEVLEFTVNEPERVKGKSILWQMGNGDSISNKMVAKYAYPKSGKYLVTLKVDDHTVANRYIQVVSGIEAAAIDSVPRIHAVSEGYQGEELTFSADGVGVDTWMWEFGETGTVDAYEQQVTYTYETPGNYVVRLQTNTTKYPIEHRIKILPKFEKVEETITEPPVDSLGLAQDDIRRRLQIIANLSVRDNRAYKEQVNHIRDTYFCTPSSQVVVVVNGDKYNDFSGYCQGLHFLESSPNRRIKIQEVKIDNQNCVRTIQVTQSVADK</sequence>
<dbReference type="CDD" id="cd00146">
    <property type="entry name" value="PKD"/>
    <property type="match status" value="1"/>
</dbReference>
<evidence type="ECO:0000256" key="1">
    <source>
        <dbReference type="SAM" id="Phobius"/>
    </source>
</evidence>
<keyword evidence="1" id="KW-1133">Transmembrane helix</keyword>
<name>A0ABN0NPD7_9BACT</name>
<keyword evidence="1" id="KW-0472">Membrane</keyword>
<dbReference type="InterPro" id="IPR013783">
    <property type="entry name" value="Ig-like_fold"/>
</dbReference>
<dbReference type="Gene3D" id="2.60.40.10">
    <property type="entry name" value="Immunoglobulins"/>
    <property type="match status" value="1"/>
</dbReference>
<dbReference type="InterPro" id="IPR000601">
    <property type="entry name" value="PKD_dom"/>
</dbReference>
<protein>
    <recommendedName>
        <fullName evidence="2">PKD domain-containing protein</fullName>
    </recommendedName>
</protein>
<dbReference type="PROSITE" id="PS50093">
    <property type="entry name" value="PKD"/>
    <property type="match status" value="2"/>
</dbReference>
<dbReference type="SUPFAM" id="SSF49299">
    <property type="entry name" value="PKD domain"/>
    <property type="match status" value="2"/>
</dbReference>
<keyword evidence="1" id="KW-0812">Transmembrane</keyword>
<proteinExistence type="predicted"/>
<evidence type="ECO:0000313" key="3">
    <source>
        <dbReference type="EMBL" id="ERJ72343.1"/>
    </source>
</evidence>
<feature type="domain" description="PKD" evidence="2">
    <location>
        <begin position="158"/>
        <end position="190"/>
    </location>
</feature>
<feature type="domain" description="PKD" evidence="2">
    <location>
        <begin position="78"/>
        <end position="110"/>
    </location>
</feature>
<organism evidence="3 4">
    <name type="scientific">Prevotella disiens JCM 6334 = ATCC 29426</name>
    <dbReference type="NCBI Taxonomy" id="1235811"/>
    <lineage>
        <taxon>Bacteria</taxon>
        <taxon>Pseudomonadati</taxon>
        <taxon>Bacteroidota</taxon>
        <taxon>Bacteroidia</taxon>
        <taxon>Bacteroidales</taxon>
        <taxon>Prevotellaceae</taxon>
        <taxon>Prevotella</taxon>
    </lineage>
</organism>
<reference evidence="3 4" key="1">
    <citation type="submission" date="2013-06" db="EMBL/GenBank/DDBJ databases">
        <authorList>
            <person name="Weinstock G."/>
            <person name="Sodergren E."/>
            <person name="Lobos E.A."/>
            <person name="Fulton L."/>
            <person name="Fulton R."/>
            <person name="Courtney L."/>
            <person name="Fronick C."/>
            <person name="O'Laughlin M."/>
            <person name="Godfrey J."/>
            <person name="Wilson R.M."/>
            <person name="Miner T."/>
            <person name="Farmer C."/>
            <person name="Delehaunty K."/>
            <person name="Cordes M."/>
            <person name="Minx P."/>
            <person name="Tomlinson C."/>
            <person name="Chen J."/>
            <person name="Wollam A."/>
            <person name="Pepin K.H."/>
            <person name="Bhonagiri V."/>
            <person name="Zhang X."/>
            <person name="Warren W."/>
            <person name="Mitreva M."/>
            <person name="Mardis E.R."/>
            <person name="Wilson R.K."/>
        </authorList>
    </citation>
    <scope>NUCLEOTIDE SEQUENCE [LARGE SCALE GENOMIC DNA]</scope>
    <source>
        <strain evidence="3 4">ATCC 29426</strain>
    </source>
</reference>
<dbReference type="InterPro" id="IPR035986">
    <property type="entry name" value="PKD_dom_sf"/>
</dbReference>
<keyword evidence="4" id="KW-1185">Reference proteome</keyword>
<gene>
    <name evidence="3" type="ORF">HMPREF0653_02388</name>
</gene>
<evidence type="ECO:0000259" key="2">
    <source>
        <dbReference type="PROSITE" id="PS50093"/>
    </source>
</evidence>